<dbReference type="Pfam" id="PF13440">
    <property type="entry name" value="Polysacc_synt_3"/>
    <property type="match status" value="1"/>
</dbReference>
<dbReference type="EMBL" id="PDUD01000001">
    <property type="protein sequence ID" value="PHN08402.1"/>
    <property type="molecule type" value="Genomic_DNA"/>
</dbReference>
<evidence type="ECO:0000256" key="2">
    <source>
        <dbReference type="ARBA" id="ARBA00022475"/>
    </source>
</evidence>
<feature type="transmembrane region" description="Helical" evidence="6">
    <location>
        <begin position="335"/>
        <end position="357"/>
    </location>
</feature>
<dbReference type="PANTHER" id="PTHR30250">
    <property type="entry name" value="PST FAMILY PREDICTED COLANIC ACID TRANSPORTER"/>
    <property type="match status" value="1"/>
</dbReference>
<comment type="caution">
    <text evidence="7">The sequence shown here is derived from an EMBL/GenBank/DDBJ whole genome shotgun (WGS) entry which is preliminary data.</text>
</comment>
<keyword evidence="3 6" id="KW-0812">Transmembrane</keyword>
<name>A0A2D0NIT3_FLAN2</name>
<feature type="transmembrane region" description="Helical" evidence="6">
    <location>
        <begin position="117"/>
        <end position="135"/>
    </location>
</feature>
<dbReference type="GO" id="GO:0005886">
    <property type="term" value="C:plasma membrane"/>
    <property type="evidence" value="ECO:0007669"/>
    <property type="project" value="UniProtKB-SubCell"/>
</dbReference>
<accession>A0A2D0NIT3</accession>
<feature type="transmembrane region" description="Helical" evidence="6">
    <location>
        <begin position="156"/>
        <end position="176"/>
    </location>
</feature>
<dbReference type="InterPro" id="IPR050833">
    <property type="entry name" value="Poly_Biosynth_Transport"/>
</dbReference>
<protein>
    <submittedName>
        <fullName evidence="7">Uncharacterized protein</fullName>
    </submittedName>
</protein>
<dbReference type="OrthoDB" id="650636at2"/>
<dbReference type="RefSeq" id="WP_099147994.1">
    <property type="nucleotide sequence ID" value="NZ_PDUD01000001.1"/>
</dbReference>
<dbReference type="Proteomes" id="UP000223913">
    <property type="component" value="Unassembled WGS sequence"/>
</dbReference>
<evidence type="ECO:0000256" key="1">
    <source>
        <dbReference type="ARBA" id="ARBA00004651"/>
    </source>
</evidence>
<keyword evidence="4 6" id="KW-1133">Transmembrane helix</keyword>
<dbReference type="CDD" id="cd13128">
    <property type="entry name" value="MATE_Wzx_like"/>
    <property type="match status" value="1"/>
</dbReference>
<evidence type="ECO:0000256" key="4">
    <source>
        <dbReference type="ARBA" id="ARBA00022989"/>
    </source>
</evidence>
<feature type="transmembrane region" description="Helical" evidence="6">
    <location>
        <begin position="182"/>
        <end position="204"/>
    </location>
</feature>
<proteinExistence type="predicted"/>
<evidence type="ECO:0000313" key="8">
    <source>
        <dbReference type="Proteomes" id="UP000223913"/>
    </source>
</evidence>
<keyword evidence="2" id="KW-1003">Cell membrane</keyword>
<keyword evidence="5 6" id="KW-0472">Membrane</keyword>
<evidence type="ECO:0000256" key="5">
    <source>
        <dbReference type="ARBA" id="ARBA00023136"/>
    </source>
</evidence>
<organism evidence="7 8">
    <name type="scientific">Flavilitoribacter nigricans (strain ATCC 23147 / DSM 23189 / NBRC 102662 / NCIMB 1420 / SS-2)</name>
    <name type="common">Lewinella nigricans</name>
    <dbReference type="NCBI Taxonomy" id="1122177"/>
    <lineage>
        <taxon>Bacteria</taxon>
        <taxon>Pseudomonadati</taxon>
        <taxon>Bacteroidota</taxon>
        <taxon>Saprospiria</taxon>
        <taxon>Saprospirales</taxon>
        <taxon>Lewinellaceae</taxon>
        <taxon>Flavilitoribacter</taxon>
    </lineage>
</organism>
<feature type="transmembrane region" description="Helical" evidence="6">
    <location>
        <begin position="44"/>
        <end position="67"/>
    </location>
</feature>
<evidence type="ECO:0000313" key="7">
    <source>
        <dbReference type="EMBL" id="PHN08402.1"/>
    </source>
</evidence>
<evidence type="ECO:0000256" key="3">
    <source>
        <dbReference type="ARBA" id="ARBA00022692"/>
    </source>
</evidence>
<evidence type="ECO:0000256" key="6">
    <source>
        <dbReference type="SAM" id="Phobius"/>
    </source>
</evidence>
<dbReference type="AlphaFoldDB" id="A0A2D0NIT3"/>
<reference evidence="7 8" key="1">
    <citation type="submission" date="2017-10" db="EMBL/GenBank/DDBJ databases">
        <title>The draft genome sequence of Lewinella nigricans NBRC 102662.</title>
        <authorList>
            <person name="Wang K."/>
        </authorList>
    </citation>
    <scope>NUCLEOTIDE SEQUENCE [LARGE SCALE GENOMIC DNA]</scope>
    <source>
        <strain evidence="7 8">NBRC 102662</strain>
    </source>
</reference>
<keyword evidence="8" id="KW-1185">Reference proteome</keyword>
<feature type="transmembrane region" description="Helical" evidence="6">
    <location>
        <begin position="395"/>
        <end position="414"/>
    </location>
</feature>
<feature type="transmembrane region" description="Helical" evidence="6">
    <location>
        <begin position="20"/>
        <end position="38"/>
    </location>
</feature>
<feature type="transmembrane region" description="Helical" evidence="6">
    <location>
        <begin position="302"/>
        <end position="323"/>
    </location>
</feature>
<dbReference type="PANTHER" id="PTHR30250:SF11">
    <property type="entry name" value="O-ANTIGEN TRANSPORTER-RELATED"/>
    <property type="match status" value="1"/>
</dbReference>
<sequence length="444" mass="50153">MGNPRSYWFRAGLLSFGERFAQLLFGFGSLWMLLRMWSVREFGYWVLFLSITTLVEIARVGLLQNALVKFLSTAQDESDYRRINSAALMLNILLGIGAALLVILLAFPLSLILEAEILIKMLPIYGLTTIFFIPMHQANFSQQANLDFRGIFWGNFTNRGIFFLFIAFAFFGFMEVEPLDLAWIQVLTTALGAIVSAILARPYLRFYRGIDWKWVAELFHFGKYVCGTNLGTMLFKSIDKLMLAALISPAAAAVYEVAIRITNLAEVPTFSMAAIVFPQSAKRHADTETPPSQVGELYEKSVAGILAFLIPSIIVILLFPTLIIEIVAGDKYLEAVPLLQLTMLYGLFVPFAVQFGTILDSTGHPRVNFVYTALGALLNVMFNYLFISYFGITGAAYGTLMTFFVMFVAMQMELNRRFNVKLSQVLARIPFVYRQLWQRFRPSL</sequence>
<gene>
    <name evidence="7" type="ORF">CRP01_00380</name>
</gene>
<feature type="transmembrane region" description="Helical" evidence="6">
    <location>
        <begin position="88"/>
        <end position="111"/>
    </location>
</feature>
<comment type="subcellular location">
    <subcellularLocation>
        <location evidence="1">Cell membrane</location>
        <topology evidence="1">Multi-pass membrane protein</topology>
    </subcellularLocation>
</comment>